<dbReference type="EMBL" id="CP024899">
    <property type="protein sequence ID" value="ATX66122.1"/>
    <property type="molecule type" value="Genomic_DNA"/>
</dbReference>
<dbReference type="AlphaFoldDB" id="A0A2K8K9J5"/>
<evidence type="ECO:0000313" key="1">
    <source>
        <dbReference type="EMBL" id="ATX66122.1"/>
    </source>
</evidence>
<dbReference type="KEGG" id="rbg:BG454_10085"/>
<keyword evidence="2" id="KW-1185">Reference proteome</keyword>
<organism evidence="1 2">
    <name type="scientific">Roseinatronobacter bogoriensis subsp. barguzinensis</name>
    <dbReference type="NCBI Taxonomy" id="441209"/>
    <lineage>
        <taxon>Bacteria</taxon>
        <taxon>Pseudomonadati</taxon>
        <taxon>Pseudomonadota</taxon>
        <taxon>Alphaproteobacteria</taxon>
        <taxon>Rhodobacterales</taxon>
        <taxon>Paracoccaceae</taxon>
        <taxon>Roseinatronobacter</taxon>
    </lineage>
</organism>
<evidence type="ECO:0000313" key="2">
    <source>
        <dbReference type="Proteomes" id="UP000228948"/>
    </source>
</evidence>
<name>A0A2K8K9J5_9RHOB</name>
<accession>A0A2K8K9J5</accession>
<dbReference type="STRING" id="441209.GCA_001870665_01795"/>
<proteinExistence type="predicted"/>
<reference evidence="1 2" key="1">
    <citation type="submission" date="2017-11" db="EMBL/GenBank/DDBJ databases">
        <title>Revised Sequence and Annotation of the Rhodobaca barguzinensis strain alga05 Genome.</title>
        <authorList>
            <person name="Kopejtka K."/>
            <person name="Tomasch J.M."/>
            <person name="Bunk B."/>
            <person name="Koblizek M."/>
        </authorList>
    </citation>
    <scope>NUCLEOTIDE SEQUENCE [LARGE SCALE GENOMIC DNA]</scope>
    <source>
        <strain evidence="2">alga05</strain>
    </source>
</reference>
<dbReference type="RefSeq" id="WP_071480642.1">
    <property type="nucleotide sequence ID" value="NZ_SODJ01000002.1"/>
</dbReference>
<sequence length="74" mass="8094">MIDLLARVLPPKGAGFVIFGLGSWVSRTYGHAHEELDLHHYLLHLPLSFLAVGPFGIFPCLTAPSAGPWPERMA</sequence>
<protein>
    <submittedName>
        <fullName evidence="1">Uncharacterized protein</fullName>
    </submittedName>
</protein>
<dbReference type="Proteomes" id="UP000228948">
    <property type="component" value="Chromosome"/>
</dbReference>
<gene>
    <name evidence="1" type="ORF">BG454_10085</name>
</gene>